<dbReference type="InterPro" id="IPR058792">
    <property type="entry name" value="Beta-barrel_RND_2"/>
</dbReference>
<reference evidence="5 6" key="1">
    <citation type="submission" date="2020-07" db="EMBL/GenBank/DDBJ databases">
        <title>Draft whole-genome sequence of Heliobacterium chlorum DSM 3682, type strain.</title>
        <authorList>
            <person name="Kyndt J.A."/>
            <person name="Meyer T.E."/>
            <person name="Imhoff J.F."/>
        </authorList>
    </citation>
    <scope>NUCLEOTIDE SEQUENCE [LARGE SCALE GENOMIC DNA]</scope>
    <source>
        <strain evidence="5 6">DSM 3682</strain>
    </source>
</reference>
<evidence type="ECO:0000256" key="1">
    <source>
        <dbReference type="SAM" id="Coils"/>
    </source>
</evidence>
<keyword evidence="2" id="KW-0812">Transmembrane</keyword>
<dbReference type="Proteomes" id="UP000617402">
    <property type="component" value="Unassembled WGS sequence"/>
</dbReference>
<dbReference type="Gene3D" id="2.40.50.100">
    <property type="match status" value="2"/>
</dbReference>
<dbReference type="InterPro" id="IPR059052">
    <property type="entry name" value="HH_YbhG-like"/>
</dbReference>
<dbReference type="PANTHER" id="PTHR30438">
    <property type="entry name" value="36 KDA ANTIGEN-RELATED"/>
    <property type="match status" value="1"/>
</dbReference>
<keyword evidence="6" id="KW-1185">Reference proteome</keyword>
<dbReference type="RefSeq" id="WP_188040871.1">
    <property type="nucleotide sequence ID" value="NZ_JACVHF010000014.1"/>
</dbReference>
<evidence type="ECO:0000259" key="4">
    <source>
        <dbReference type="Pfam" id="PF25954"/>
    </source>
</evidence>
<accession>A0ABR7T626</accession>
<dbReference type="Gene3D" id="2.40.30.170">
    <property type="match status" value="1"/>
</dbReference>
<proteinExistence type="predicted"/>
<keyword evidence="2" id="KW-0472">Membrane</keyword>
<feature type="domain" description="CusB-like beta-barrel" evidence="4">
    <location>
        <begin position="290"/>
        <end position="338"/>
    </location>
</feature>
<dbReference type="EMBL" id="JACVHF010000014">
    <property type="protein sequence ID" value="MBC9785410.1"/>
    <property type="molecule type" value="Genomic_DNA"/>
</dbReference>
<evidence type="ECO:0000313" key="5">
    <source>
        <dbReference type="EMBL" id="MBC9785410.1"/>
    </source>
</evidence>
<dbReference type="PANTHER" id="PTHR30438:SF2">
    <property type="entry name" value="MEMBRANE PROTEIN"/>
    <property type="match status" value="1"/>
</dbReference>
<dbReference type="SUPFAM" id="SSF111369">
    <property type="entry name" value="HlyD-like secretion proteins"/>
    <property type="match status" value="3"/>
</dbReference>
<feature type="coiled-coil region" evidence="1">
    <location>
        <begin position="78"/>
        <end position="194"/>
    </location>
</feature>
<sequence>MDKKRTAVIAIGVILLTAIGFIAFPWMSRSGNGKEPITGYVEGTEVTVGSKIAGRVQEVLVKEGDLVEAGQVIARLESRELMEQLNQAKATLAQAEVGRTLTVDTVEGSISQAQAVLNAARANLEALQNGARPQEIEQLRAAVTQAQVAYDNAKLNYDRSQALFDSGAAPAKTRDDAKSAMDAAQATLKMAQEKLSLTEEGTRPEQIDGAKAQVDQAAATVQLAIANKSQVPLKEAAIDQAKAVVEAAQAMVDNTVIKAPQKGYVTAKMVQTGEMISAGLPIATIVDTDTVWVKANVPENQVAKLTIGQDVSVRIEGIEQNLIGKLTWISASADFATKKASQDSGDFDRKTFGIKIEFANTNGLMKNGMSARIYIDNPPPQ</sequence>
<protein>
    <submittedName>
        <fullName evidence="5">Efflux RND transporter periplasmic adaptor subunit</fullName>
    </submittedName>
</protein>
<organism evidence="5 6">
    <name type="scientific">Heliobacterium chlorum</name>
    <dbReference type="NCBI Taxonomy" id="2698"/>
    <lineage>
        <taxon>Bacteria</taxon>
        <taxon>Bacillati</taxon>
        <taxon>Bacillota</taxon>
        <taxon>Clostridia</taxon>
        <taxon>Eubacteriales</taxon>
        <taxon>Heliobacteriaceae</taxon>
        <taxon>Heliobacterium</taxon>
    </lineage>
</organism>
<gene>
    <name evidence="5" type="ORF">H1S01_12925</name>
</gene>
<comment type="caution">
    <text evidence="5">The sequence shown here is derived from an EMBL/GenBank/DDBJ whole genome shotgun (WGS) entry which is preliminary data.</text>
</comment>
<name>A0ABR7T626_HELCL</name>
<feature type="transmembrane region" description="Helical" evidence="2">
    <location>
        <begin position="7"/>
        <end position="27"/>
    </location>
</feature>
<evidence type="ECO:0000259" key="3">
    <source>
        <dbReference type="Pfam" id="PF25881"/>
    </source>
</evidence>
<dbReference type="Gene3D" id="1.10.287.470">
    <property type="entry name" value="Helix hairpin bin"/>
    <property type="match status" value="1"/>
</dbReference>
<feature type="domain" description="YbhG-like alpha-helical hairpin" evidence="3">
    <location>
        <begin position="107"/>
        <end position="226"/>
    </location>
</feature>
<dbReference type="Pfam" id="PF25954">
    <property type="entry name" value="Beta-barrel_RND_2"/>
    <property type="match status" value="1"/>
</dbReference>
<keyword evidence="2" id="KW-1133">Transmembrane helix</keyword>
<keyword evidence="1" id="KW-0175">Coiled coil</keyword>
<evidence type="ECO:0000313" key="6">
    <source>
        <dbReference type="Proteomes" id="UP000617402"/>
    </source>
</evidence>
<evidence type="ECO:0000256" key="2">
    <source>
        <dbReference type="SAM" id="Phobius"/>
    </source>
</evidence>
<dbReference type="Pfam" id="PF25881">
    <property type="entry name" value="HH_YBHG"/>
    <property type="match status" value="1"/>
</dbReference>
<dbReference type="PRINTS" id="PR01490">
    <property type="entry name" value="RTXTOXIND"/>
</dbReference>